<dbReference type="AlphaFoldDB" id="A0ABC9BVD5"/>
<dbReference type="GO" id="GO:0005634">
    <property type="term" value="C:nucleus"/>
    <property type="evidence" value="ECO:0007669"/>
    <property type="project" value="UniProtKB-SubCell"/>
</dbReference>
<organism evidence="13 14">
    <name type="scientific">Urochloa decumbens</name>
    <dbReference type="NCBI Taxonomy" id="240449"/>
    <lineage>
        <taxon>Eukaryota</taxon>
        <taxon>Viridiplantae</taxon>
        <taxon>Streptophyta</taxon>
        <taxon>Embryophyta</taxon>
        <taxon>Tracheophyta</taxon>
        <taxon>Spermatophyta</taxon>
        <taxon>Magnoliopsida</taxon>
        <taxon>Liliopsida</taxon>
        <taxon>Poales</taxon>
        <taxon>Poaceae</taxon>
        <taxon>PACMAD clade</taxon>
        <taxon>Panicoideae</taxon>
        <taxon>Panicodae</taxon>
        <taxon>Paniceae</taxon>
        <taxon>Melinidinae</taxon>
        <taxon>Urochloa</taxon>
    </lineage>
</organism>
<keyword evidence="7" id="KW-0238">DNA-binding</keyword>
<comment type="subunit">
    <text evidence="2">Homodimer.</text>
</comment>
<evidence type="ECO:0000256" key="11">
    <source>
        <dbReference type="SAM" id="MobiDB-lite"/>
    </source>
</evidence>
<dbReference type="InterPro" id="IPR012337">
    <property type="entry name" value="RNaseH-like_sf"/>
</dbReference>
<evidence type="ECO:0000313" key="14">
    <source>
        <dbReference type="Proteomes" id="UP001497457"/>
    </source>
</evidence>
<dbReference type="Pfam" id="PF02892">
    <property type="entry name" value="zf-BED"/>
    <property type="match status" value="1"/>
</dbReference>
<dbReference type="InterPro" id="IPR036236">
    <property type="entry name" value="Znf_C2H2_sf"/>
</dbReference>
<dbReference type="GO" id="GO:0008270">
    <property type="term" value="F:zinc ion binding"/>
    <property type="evidence" value="ECO:0007669"/>
    <property type="project" value="UniProtKB-KW"/>
</dbReference>
<comment type="subcellular location">
    <subcellularLocation>
        <location evidence="1">Nucleus</location>
    </subcellularLocation>
</comment>
<dbReference type="Pfam" id="PF05699">
    <property type="entry name" value="Dimer_Tnp_hAT"/>
    <property type="match status" value="1"/>
</dbReference>
<keyword evidence="6" id="KW-0805">Transcription regulation</keyword>
<keyword evidence="4 10" id="KW-0863">Zinc-finger</keyword>
<evidence type="ECO:0000256" key="8">
    <source>
        <dbReference type="ARBA" id="ARBA00023163"/>
    </source>
</evidence>
<dbReference type="EMBL" id="OZ075137">
    <property type="protein sequence ID" value="CAL5008788.1"/>
    <property type="molecule type" value="Genomic_DNA"/>
</dbReference>
<dbReference type="Pfam" id="PF14372">
    <property type="entry name" value="hAT-like_RNase-H"/>
    <property type="match status" value="1"/>
</dbReference>
<dbReference type="SMART" id="SM00614">
    <property type="entry name" value="ZnF_BED"/>
    <property type="match status" value="1"/>
</dbReference>
<dbReference type="Proteomes" id="UP001497457">
    <property type="component" value="Chromosome 27b"/>
</dbReference>
<evidence type="ECO:0000313" key="13">
    <source>
        <dbReference type="EMBL" id="CAL5008788.1"/>
    </source>
</evidence>
<evidence type="ECO:0000256" key="3">
    <source>
        <dbReference type="ARBA" id="ARBA00022723"/>
    </source>
</evidence>
<name>A0ABC9BVD5_9POAL</name>
<evidence type="ECO:0000256" key="7">
    <source>
        <dbReference type="ARBA" id="ARBA00023125"/>
    </source>
</evidence>
<evidence type="ECO:0000256" key="1">
    <source>
        <dbReference type="ARBA" id="ARBA00004123"/>
    </source>
</evidence>
<dbReference type="InterPro" id="IPR025525">
    <property type="entry name" value="hAT-like_transposase_RNase-H"/>
</dbReference>
<reference evidence="13" key="1">
    <citation type="submission" date="2024-10" db="EMBL/GenBank/DDBJ databases">
        <authorList>
            <person name="Ryan C."/>
        </authorList>
    </citation>
    <scope>NUCLEOTIDE SEQUENCE [LARGE SCALE GENOMIC DNA]</scope>
</reference>
<proteinExistence type="predicted"/>
<dbReference type="GO" id="GO:0003677">
    <property type="term" value="F:DNA binding"/>
    <property type="evidence" value="ECO:0007669"/>
    <property type="project" value="UniProtKB-KW"/>
</dbReference>
<feature type="region of interest" description="Disordered" evidence="11">
    <location>
        <begin position="77"/>
        <end position="115"/>
    </location>
</feature>
<dbReference type="PANTHER" id="PTHR46481">
    <property type="entry name" value="ZINC FINGER BED DOMAIN-CONTAINING PROTEIN 4"/>
    <property type="match status" value="1"/>
</dbReference>
<evidence type="ECO:0000256" key="4">
    <source>
        <dbReference type="ARBA" id="ARBA00022771"/>
    </source>
</evidence>
<feature type="compositionally biased region" description="Basic residues" evidence="11">
    <location>
        <begin position="19"/>
        <end position="28"/>
    </location>
</feature>
<keyword evidence="5" id="KW-0862">Zinc</keyword>
<evidence type="ECO:0000256" key="2">
    <source>
        <dbReference type="ARBA" id="ARBA00011738"/>
    </source>
</evidence>
<accession>A0ABC9BVD5</accession>
<evidence type="ECO:0000256" key="5">
    <source>
        <dbReference type="ARBA" id="ARBA00022833"/>
    </source>
</evidence>
<evidence type="ECO:0000259" key="12">
    <source>
        <dbReference type="PROSITE" id="PS50808"/>
    </source>
</evidence>
<dbReference type="PROSITE" id="PS50808">
    <property type="entry name" value="ZF_BED"/>
    <property type="match status" value="1"/>
</dbReference>
<dbReference type="SUPFAM" id="SSF53098">
    <property type="entry name" value="Ribonuclease H-like"/>
    <property type="match status" value="1"/>
</dbReference>
<keyword evidence="8" id="KW-0804">Transcription</keyword>
<feature type="region of interest" description="Disordered" evidence="11">
    <location>
        <begin position="1"/>
        <end position="28"/>
    </location>
</feature>
<dbReference type="PANTHER" id="PTHR46481:SF11">
    <property type="entry name" value="ZINC FINGER BED DOMAIN-CONTAINING PROTEIN RICESLEEPER 2-LIKE"/>
    <property type="match status" value="1"/>
</dbReference>
<dbReference type="SUPFAM" id="SSF57667">
    <property type="entry name" value="beta-beta-alpha zinc fingers"/>
    <property type="match status" value="1"/>
</dbReference>
<keyword evidence="9" id="KW-0539">Nucleus</keyword>
<sequence length="625" mass="70300">MDMADHESIQGQGQGQPRQRPRKMPRRRSPVFEHFTCFKDAQGNDKAQCKHCGLQLGANTKNGTSNLRTHVRICKARDGESSHPTSSPLPLPLPQLLELQPSGPGESSDREPAGLDKDEASRDLARMIALHGYDPSVVEDDYFRSFVRRLNPQFEVPSREAIEKMCAGIFRDSWKVLDFSNVYGSGKASLAVGEVKAIQSLQTGQVVYVTSHSIDGHWNLHRVVEHVCVALPVGGYYHVPLLRVPMVALDDAVDHITGYIAYEDQLASSYEFDLFMVAGEMTGHINHLELKNCMEQKRENKIYYSSTFIDHVLHSIARCLLPDPCFANSIFDSVDDYLISLRGTHQELLTQLGLAKLGLLDDPWEYGESWYSCYCCLEIHAQAVPPNSGSYTKQLLHTLWREIYRAIKTVSDSNRPTSNLCLQVLFKVRDVLQSQLSKAPDGAHADNYSGFGNKSVSDVLSEALETVDKAIQDSYLVWSIPLVLDPRYKLRYIKDKFEGAFVSEAEKYVSEVRRKTKELYISYIEAGDEGDSGGIIEVEDMAVDSSNTASAQAWDELDGYLQDSPARQTEGFDILNWWKVHGSVQYPTVARMARDALAMPTCSKLTSDQIAFIKSMLRGYNCWWR</sequence>
<evidence type="ECO:0000256" key="9">
    <source>
        <dbReference type="ARBA" id="ARBA00023242"/>
    </source>
</evidence>
<protein>
    <recommendedName>
        <fullName evidence="12">BED-type domain-containing protein</fullName>
    </recommendedName>
</protein>
<keyword evidence="14" id="KW-1185">Reference proteome</keyword>
<dbReference type="InterPro" id="IPR003656">
    <property type="entry name" value="Znf_BED"/>
</dbReference>
<feature type="domain" description="BED-type" evidence="12">
    <location>
        <begin position="26"/>
        <end position="81"/>
    </location>
</feature>
<dbReference type="InterPro" id="IPR008906">
    <property type="entry name" value="HATC_C_dom"/>
</dbReference>
<evidence type="ECO:0000256" key="6">
    <source>
        <dbReference type="ARBA" id="ARBA00023015"/>
    </source>
</evidence>
<keyword evidence="3" id="KW-0479">Metal-binding</keyword>
<evidence type="ECO:0000256" key="10">
    <source>
        <dbReference type="PROSITE-ProRule" id="PRU00027"/>
    </source>
</evidence>
<gene>
    <name evidence="13" type="ORF">URODEC1_LOCUS69183</name>
</gene>
<dbReference type="InterPro" id="IPR052035">
    <property type="entry name" value="ZnF_BED_domain_contain"/>
</dbReference>